<proteinExistence type="predicted"/>
<reference evidence="2" key="1">
    <citation type="journal article" date="2014" name="Int. J. Syst. Evol. Microbiol.">
        <title>Complete genome sequence of Corynebacterium casei LMG S-19264T (=DSM 44701T), isolated from a smear-ripened cheese.</title>
        <authorList>
            <consortium name="US DOE Joint Genome Institute (JGI-PGF)"/>
            <person name="Walter F."/>
            <person name="Albersmeier A."/>
            <person name="Kalinowski J."/>
            <person name="Ruckert C."/>
        </authorList>
    </citation>
    <scope>NUCLEOTIDE SEQUENCE</scope>
    <source>
        <strain evidence="2">CCM 7897</strain>
    </source>
</reference>
<evidence type="ECO:0000313" key="2">
    <source>
        <dbReference type="EMBL" id="GGF76058.1"/>
    </source>
</evidence>
<organism evidence="2 3">
    <name type="scientific">Azorhizobium oxalatiphilum</name>
    <dbReference type="NCBI Taxonomy" id="980631"/>
    <lineage>
        <taxon>Bacteria</taxon>
        <taxon>Pseudomonadati</taxon>
        <taxon>Pseudomonadota</taxon>
        <taxon>Alphaproteobacteria</taxon>
        <taxon>Hyphomicrobiales</taxon>
        <taxon>Xanthobacteraceae</taxon>
        <taxon>Azorhizobium</taxon>
    </lineage>
</organism>
<sequence>MISRLPRRAMPFLLLAAALALAGCDASTYTQWPPNGTGGLAERRPSTDVRIDQLSDQLIVLIARNARYYAAADTDDAEKLLIKIRRQSEGAFGEDAEIDIAHLKQKFAAIERQLPRRTVNMGSR</sequence>
<dbReference type="Proteomes" id="UP000606044">
    <property type="component" value="Unassembled WGS sequence"/>
</dbReference>
<feature type="chain" id="PRO_5037402116" description="Lipoprotein" evidence="1">
    <location>
        <begin position="23"/>
        <end position="124"/>
    </location>
</feature>
<evidence type="ECO:0000313" key="3">
    <source>
        <dbReference type="Proteomes" id="UP000606044"/>
    </source>
</evidence>
<keyword evidence="3" id="KW-1185">Reference proteome</keyword>
<feature type="signal peptide" evidence="1">
    <location>
        <begin position="1"/>
        <end position="22"/>
    </location>
</feature>
<gene>
    <name evidence="2" type="ORF">GCM10007301_40080</name>
</gene>
<dbReference type="RefSeq" id="WP_188581879.1">
    <property type="nucleotide sequence ID" value="NZ_BMCT01000006.1"/>
</dbReference>
<evidence type="ECO:0000256" key="1">
    <source>
        <dbReference type="SAM" id="SignalP"/>
    </source>
</evidence>
<accession>A0A917C826</accession>
<dbReference type="EMBL" id="BMCT01000006">
    <property type="protein sequence ID" value="GGF76058.1"/>
    <property type="molecule type" value="Genomic_DNA"/>
</dbReference>
<keyword evidence="1" id="KW-0732">Signal</keyword>
<dbReference type="AlphaFoldDB" id="A0A917C826"/>
<comment type="caution">
    <text evidence="2">The sequence shown here is derived from an EMBL/GenBank/DDBJ whole genome shotgun (WGS) entry which is preliminary data.</text>
</comment>
<dbReference type="PROSITE" id="PS51257">
    <property type="entry name" value="PROKAR_LIPOPROTEIN"/>
    <property type="match status" value="1"/>
</dbReference>
<evidence type="ECO:0008006" key="4">
    <source>
        <dbReference type="Google" id="ProtNLM"/>
    </source>
</evidence>
<name>A0A917C826_9HYPH</name>
<reference evidence="2" key="2">
    <citation type="submission" date="2020-09" db="EMBL/GenBank/DDBJ databases">
        <authorList>
            <person name="Sun Q."/>
            <person name="Sedlacek I."/>
        </authorList>
    </citation>
    <scope>NUCLEOTIDE SEQUENCE</scope>
    <source>
        <strain evidence="2">CCM 7897</strain>
    </source>
</reference>
<protein>
    <recommendedName>
        <fullName evidence="4">Lipoprotein</fullName>
    </recommendedName>
</protein>